<dbReference type="EMBL" id="QNBD01000207">
    <property type="protein sequence ID" value="RKX69246.1"/>
    <property type="molecule type" value="Genomic_DNA"/>
</dbReference>
<dbReference type="Proteomes" id="UP000271125">
    <property type="component" value="Unassembled WGS sequence"/>
</dbReference>
<evidence type="ECO:0000313" key="3">
    <source>
        <dbReference type="EMBL" id="RKX69246.1"/>
    </source>
</evidence>
<keyword evidence="1" id="KW-1015">Disulfide bond</keyword>
<dbReference type="Gene3D" id="2.60.120.380">
    <property type="match status" value="1"/>
</dbReference>
<dbReference type="NCBIfam" id="TIGR04183">
    <property type="entry name" value="Por_Secre_tail"/>
    <property type="match status" value="1"/>
</dbReference>
<organism evidence="3 4">
    <name type="scientific">candidate division TA06 bacterium</name>
    <dbReference type="NCBI Taxonomy" id="2250710"/>
    <lineage>
        <taxon>Bacteria</taxon>
        <taxon>Bacteria division TA06</taxon>
    </lineage>
</organism>
<dbReference type="Pfam" id="PF03415">
    <property type="entry name" value="Peptidase_C11"/>
    <property type="match status" value="1"/>
</dbReference>
<evidence type="ECO:0000256" key="1">
    <source>
        <dbReference type="ARBA" id="ARBA00023157"/>
    </source>
</evidence>
<accession>A0A660SGH9</accession>
<feature type="domain" description="CUB" evidence="2">
    <location>
        <begin position="656"/>
        <end position="761"/>
    </location>
</feature>
<dbReference type="Pfam" id="PF00431">
    <property type="entry name" value="CUB"/>
    <property type="match status" value="1"/>
</dbReference>
<dbReference type="InterPro" id="IPR000859">
    <property type="entry name" value="CUB_dom"/>
</dbReference>
<reference evidence="3 4" key="1">
    <citation type="submission" date="2018-06" db="EMBL/GenBank/DDBJ databases">
        <title>Extensive metabolic versatility and redundancy in microbially diverse, dynamic hydrothermal sediments.</title>
        <authorList>
            <person name="Dombrowski N."/>
            <person name="Teske A."/>
            <person name="Baker B.J."/>
        </authorList>
    </citation>
    <scope>NUCLEOTIDE SEQUENCE [LARGE SCALE GENOMIC DNA]</scope>
    <source>
        <strain evidence="3">B10_G13</strain>
    </source>
</reference>
<evidence type="ECO:0000313" key="4">
    <source>
        <dbReference type="Proteomes" id="UP000271125"/>
    </source>
</evidence>
<dbReference type="AlphaFoldDB" id="A0A660SGH9"/>
<dbReference type="InterPro" id="IPR035914">
    <property type="entry name" value="Sperma_CUB_dom_sf"/>
</dbReference>
<dbReference type="PANTHER" id="PTHR37835:SF1">
    <property type="entry name" value="ALPHA-CLOSTRIPAIN"/>
    <property type="match status" value="1"/>
</dbReference>
<dbReference type="CDD" id="cd00041">
    <property type="entry name" value="CUB"/>
    <property type="match status" value="1"/>
</dbReference>
<dbReference type="Gene3D" id="2.60.120.290">
    <property type="entry name" value="Spermadhesin, CUB domain"/>
    <property type="match status" value="1"/>
</dbReference>
<dbReference type="InterPro" id="IPR026444">
    <property type="entry name" value="Secre_tail"/>
</dbReference>
<dbReference type="PROSITE" id="PS01180">
    <property type="entry name" value="CUB"/>
    <property type="match status" value="1"/>
</dbReference>
<dbReference type="PANTHER" id="PTHR37835">
    <property type="entry name" value="ALPHA-CLOSTRIPAIN"/>
    <property type="match status" value="1"/>
</dbReference>
<proteinExistence type="predicted"/>
<evidence type="ECO:0000259" key="2">
    <source>
        <dbReference type="PROSITE" id="PS01180"/>
    </source>
</evidence>
<dbReference type="SUPFAM" id="SSF89260">
    <property type="entry name" value="Collagen-binding domain"/>
    <property type="match status" value="1"/>
</dbReference>
<sequence length="864" mass="95985">MKYLKLVLLIFFLCGFLSISYATTIFSDNMSSFPSGWTLSGTSSNYWTKSSNRYYSSSYSAKCTPYSSYNNNTDIYATKNINLSGYSSATLSFKVWQYTESGYDYIYVDYYNGSWHQVWSESGSHQSWITKNVSIPISATKIRFRFHSDYSVTKEGAYIDDVVLSAEGGSTQNDAGSGGDAGDSFSSGLSINPGSYSGYMDGSDRNDYYKFNVNSGDIIEVTLNPPSSSDYDLYLYDPSGNRKASSTHGTGQQDAVTYTATSSGYWRARMYEYSGSGNYSFTVSVSGGSTTKKWTFIVYLNADNNLESYGISDFNEMEAAGSSDDINIIVQIDRATGYDNSNGNWTTCRRYYITTDNNSSTINSTLISDIGEQDMGSPTTLKTFVNWAIDNYPADHYFVDVWDHGDGWYKDNDPESPLFKGASYDNSSGNEIEISNGELANALSGIKSHLGHNIDLLGFDACLMSMWEVMDVCKNYSDVFIGSEETESADGWYYTSFLNSLRSNPTMSAINLGKAVINGSSLATISVTNLSQIPAVTSKVNVFAQKLIQARGEGYSSKINTARNNTRHFYTVSHIDLYDFAYNIANSSVPSYLKTAANDVKSSVANAVEATHNSSSYSDAHGIAIYHPASASDYDIRYNNLAITSTKWDEYIKGESGGSGTWTEVSYSVSSPHNYTNNYEHTWTITHSGATKMKVYFSSFNTETNYDFVYIYDGSNNQIARYDGNKGAFWSAEVPGDVVKVKLVTDYSVTRYGFNISKYSWYDGIVTSPQEQSNVLTRINNVFDISTKMVNNKVSFIYNTKSPITVKIYNTSGKMVLKKLIMPGFGNKSIDLLNNSKRTLPSGIYFFKVNGENIDETFKIIKLR</sequence>
<dbReference type="Gene3D" id="3.40.50.11970">
    <property type="match status" value="1"/>
</dbReference>
<name>A0A660SGH9_UNCT6</name>
<dbReference type="SUPFAM" id="SSF49854">
    <property type="entry name" value="Spermadhesin, CUB domain"/>
    <property type="match status" value="1"/>
</dbReference>
<gene>
    <name evidence="3" type="ORF">DRP43_04625</name>
</gene>
<dbReference type="SMART" id="SM00042">
    <property type="entry name" value="CUB"/>
    <property type="match status" value="1"/>
</dbReference>
<dbReference type="InterPro" id="IPR005077">
    <property type="entry name" value="Peptidase_C11"/>
</dbReference>
<comment type="caution">
    <text evidence="3">The sequence shown here is derived from an EMBL/GenBank/DDBJ whole genome shotgun (WGS) entry which is preliminary data.</text>
</comment>
<protein>
    <recommendedName>
        <fullName evidence="2">CUB domain-containing protein</fullName>
    </recommendedName>
</protein>